<feature type="domain" description="Major facilitator superfamily (MFS) profile" evidence="9">
    <location>
        <begin position="11"/>
        <end position="432"/>
    </location>
</feature>
<accession>A0A7V5LIX8</accession>
<evidence type="ECO:0000256" key="7">
    <source>
        <dbReference type="RuleBase" id="RU003346"/>
    </source>
</evidence>
<organism evidence="10">
    <name type="scientific">Caldithrix abyssi</name>
    <dbReference type="NCBI Taxonomy" id="187145"/>
    <lineage>
        <taxon>Bacteria</taxon>
        <taxon>Pseudomonadati</taxon>
        <taxon>Calditrichota</taxon>
        <taxon>Calditrichia</taxon>
        <taxon>Calditrichales</taxon>
        <taxon>Calditrichaceae</taxon>
        <taxon>Caldithrix</taxon>
    </lineage>
</organism>
<protein>
    <submittedName>
        <fullName evidence="10">MFS transporter</fullName>
    </submittedName>
</protein>
<dbReference type="InterPro" id="IPR005829">
    <property type="entry name" value="Sugar_transporter_CS"/>
</dbReference>
<evidence type="ECO:0000256" key="6">
    <source>
        <dbReference type="ARBA" id="ARBA00023136"/>
    </source>
</evidence>
<dbReference type="PANTHER" id="PTHR48020">
    <property type="entry name" value="PROTON MYO-INOSITOL COTRANSPORTER"/>
    <property type="match status" value="1"/>
</dbReference>
<name>A0A7V5LIX8_CALAY</name>
<feature type="transmembrane region" description="Helical" evidence="8">
    <location>
        <begin position="135"/>
        <end position="162"/>
    </location>
</feature>
<dbReference type="EMBL" id="DRTD01000291">
    <property type="protein sequence ID" value="HHE54911.1"/>
    <property type="molecule type" value="Genomic_DNA"/>
</dbReference>
<comment type="similarity">
    <text evidence="2 7">Belongs to the major facilitator superfamily. Sugar transporter (TC 2.A.1.1) family.</text>
</comment>
<dbReference type="PROSITE" id="PS00216">
    <property type="entry name" value="SUGAR_TRANSPORT_1"/>
    <property type="match status" value="2"/>
</dbReference>
<evidence type="ECO:0000256" key="3">
    <source>
        <dbReference type="ARBA" id="ARBA00022448"/>
    </source>
</evidence>
<gene>
    <name evidence="10" type="ORF">ENL21_03955</name>
</gene>
<feature type="transmembrane region" description="Helical" evidence="8">
    <location>
        <begin position="376"/>
        <end position="399"/>
    </location>
</feature>
<reference evidence="10" key="1">
    <citation type="journal article" date="2020" name="mSystems">
        <title>Genome- and Community-Level Interaction Insights into Carbon Utilization and Element Cycling Functions of Hydrothermarchaeota in Hydrothermal Sediment.</title>
        <authorList>
            <person name="Zhou Z."/>
            <person name="Liu Y."/>
            <person name="Xu W."/>
            <person name="Pan J."/>
            <person name="Luo Z.H."/>
            <person name="Li M."/>
        </authorList>
    </citation>
    <scope>NUCLEOTIDE SEQUENCE [LARGE SCALE GENOMIC DNA]</scope>
    <source>
        <strain evidence="10">HyVt-76</strain>
    </source>
</reference>
<dbReference type="PROSITE" id="PS00217">
    <property type="entry name" value="SUGAR_TRANSPORT_2"/>
    <property type="match status" value="1"/>
</dbReference>
<dbReference type="GO" id="GO:0016020">
    <property type="term" value="C:membrane"/>
    <property type="evidence" value="ECO:0007669"/>
    <property type="project" value="UniProtKB-SubCell"/>
</dbReference>
<keyword evidence="5 8" id="KW-1133">Transmembrane helix</keyword>
<dbReference type="PRINTS" id="PR00171">
    <property type="entry name" value="SUGRTRNSPORT"/>
</dbReference>
<feature type="transmembrane region" description="Helical" evidence="8">
    <location>
        <begin position="102"/>
        <end position="123"/>
    </location>
</feature>
<feature type="transmembrane region" description="Helical" evidence="8">
    <location>
        <begin position="77"/>
        <end position="96"/>
    </location>
</feature>
<feature type="transmembrane region" description="Helical" evidence="8">
    <location>
        <begin position="7"/>
        <end position="24"/>
    </location>
</feature>
<evidence type="ECO:0000256" key="8">
    <source>
        <dbReference type="SAM" id="Phobius"/>
    </source>
</evidence>
<evidence type="ECO:0000259" key="9">
    <source>
        <dbReference type="PROSITE" id="PS50850"/>
    </source>
</evidence>
<keyword evidence="3 7" id="KW-0813">Transport</keyword>
<feature type="transmembrane region" description="Helical" evidence="8">
    <location>
        <begin position="311"/>
        <end position="332"/>
    </location>
</feature>
<dbReference type="PROSITE" id="PS50850">
    <property type="entry name" value="MFS"/>
    <property type="match status" value="1"/>
</dbReference>
<evidence type="ECO:0000256" key="1">
    <source>
        <dbReference type="ARBA" id="ARBA00004141"/>
    </source>
</evidence>
<dbReference type="AlphaFoldDB" id="A0A7V5LIX8"/>
<dbReference type="Proteomes" id="UP000886111">
    <property type="component" value="Unassembled WGS sequence"/>
</dbReference>
<dbReference type="InterPro" id="IPR003663">
    <property type="entry name" value="Sugar/inositol_transpt"/>
</dbReference>
<feature type="transmembrane region" description="Helical" evidence="8">
    <location>
        <begin position="280"/>
        <end position="304"/>
    </location>
</feature>
<dbReference type="Pfam" id="PF00083">
    <property type="entry name" value="Sugar_tr"/>
    <property type="match status" value="1"/>
</dbReference>
<keyword evidence="6 8" id="KW-0472">Membrane</keyword>
<feature type="transmembrane region" description="Helical" evidence="8">
    <location>
        <begin position="246"/>
        <end position="268"/>
    </location>
</feature>
<dbReference type="InterPro" id="IPR036259">
    <property type="entry name" value="MFS_trans_sf"/>
</dbReference>
<comment type="subcellular location">
    <subcellularLocation>
        <location evidence="1">Membrane</location>
        <topology evidence="1">Multi-pass membrane protein</topology>
    </subcellularLocation>
</comment>
<dbReference type="FunFam" id="1.20.1250.20:FF:000134">
    <property type="entry name" value="MFS sugar transporter protein"/>
    <property type="match status" value="1"/>
</dbReference>
<feature type="transmembrane region" description="Helical" evidence="8">
    <location>
        <begin position="168"/>
        <end position="187"/>
    </location>
</feature>
<dbReference type="GO" id="GO:0022857">
    <property type="term" value="F:transmembrane transporter activity"/>
    <property type="evidence" value="ECO:0007669"/>
    <property type="project" value="InterPro"/>
</dbReference>
<feature type="transmembrane region" description="Helical" evidence="8">
    <location>
        <begin position="44"/>
        <end position="65"/>
    </location>
</feature>
<evidence type="ECO:0000313" key="10">
    <source>
        <dbReference type="EMBL" id="HHE54911.1"/>
    </source>
</evidence>
<dbReference type="InterPro" id="IPR020846">
    <property type="entry name" value="MFS_dom"/>
</dbReference>
<feature type="transmembrane region" description="Helical" evidence="8">
    <location>
        <begin position="338"/>
        <end position="364"/>
    </location>
</feature>
<dbReference type="InterPro" id="IPR050814">
    <property type="entry name" value="Myo-inositol_Transporter"/>
</dbReference>
<evidence type="ECO:0000256" key="4">
    <source>
        <dbReference type="ARBA" id="ARBA00022692"/>
    </source>
</evidence>
<dbReference type="PANTHER" id="PTHR48020:SF12">
    <property type="entry name" value="PROTON MYO-INOSITOL COTRANSPORTER"/>
    <property type="match status" value="1"/>
</dbReference>
<evidence type="ECO:0000256" key="2">
    <source>
        <dbReference type="ARBA" id="ARBA00010992"/>
    </source>
</evidence>
<dbReference type="SUPFAM" id="SSF103473">
    <property type="entry name" value="MFS general substrate transporter"/>
    <property type="match status" value="1"/>
</dbReference>
<sequence>MKNSRKYVVFVAGVAALGGFLFGFDTAVISGAEKSIQELWNLNGFWHGFTVAIALIGTVIGAIIAGKPADLFGRKKVLFYIGVFYALSAIGSALAFHWYLFLIARFLGGLGIGASSVVAPMYISEIAPSHLRGRLVALFQLNVVTGIMISFFSNYIIAQIFANDAWRWMLGVAFIPSLLFLIMVIFIPNSPRWLVKQGRNDEAKQVLVSIGEKNVEEEMADIIQSLQFEKESGTERLFQKKYRKPILYAVLIAAFNQLSGINALMYFAPRIFEMAGLAKSAALLQSAAIGFTNLIFTILAMTIIDKFGRKTLLIIGSFGMIFSLGMVSRIFFVEDFGGYSVLIYLLIFIAFFAFSQGAVIWVFISEIFPNKVRAKGQALGSFTHWFGAAIISWLFPIIAEHESIGGGYAFMFFSLMMVLHLFFAWKVIPETKGKSLEEIEIELHLTA</sequence>
<proteinExistence type="inferred from homology"/>
<evidence type="ECO:0000256" key="5">
    <source>
        <dbReference type="ARBA" id="ARBA00022989"/>
    </source>
</evidence>
<dbReference type="Gene3D" id="1.20.1250.20">
    <property type="entry name" value="MFS general substrate transporter like domains"/>
    <property type="match status" value="1"/>
</dbReference>
<dbReference type="InterPro" id="IPR005828">
    <property type="entry name" value="MFS_sugar_transport-like"/>
</dbReference>
<comment type="caution">
    <text evidence="10">The sequence shown here is derived from an EMBL/GenBank/DDBJ whole genome shotgun (WGS) entry which is preliminary data.</text>
</comment>
<dbReference type="NCBIfam" id="TIGR00879">
    <property type="entry name" value="SP"/>
    <property type="match status" value="1"/>
</dbReference>
<feature type="transmembrane region" description="Helical" evidence="8">
    <location>
        <begin position="405"/>
        <end position="425"/>
    </location>
</feature>
<keyword evidence="4 8" id="KW-0812">Transmembrane</keyword>